<dbReference type="Proteomes" id="UP000886804">
    <property type="component" value="Unassembled WGS sequence"/>
</dbReference>
<organism evidence="3 4">
    <name type="scientific">Candidatus Enterocloster faecavium</name>
    <dbReference type="NCBI Taxonomy" id="2838560"/>
    <lineage>
        <taxon>Bacteria</taxon>
        <taxon>Bacillati</taxon>
        <taxon>Bacillota</taxon>
        <taxon>Clostridia</taxon>
        <taxon>Lachnospirales</taxon>
        <taxon>Lachnospiraceae</taxon>
        <taxon>Enterocloster</taxon>
    </lineage>
</organism>
<proteinExistence type="inferred from homology"/>
<keyword evidence="1" id="KW-0460">Magnesium</keyword>
<evidence type="ECO:0000313" key="4">
    <source>
        <dbReference type="Proteomes" id="UP000886804"/>
    </source>
</evidence>
<dbReference type="GO" id="GO:0061599">
    <property type="term" value="F:molybdopterin molybdotransferase activity"/>
    <property type="evidence" value="ECO:0007669"/>
    <property type="project" value="UniProtKB-UniRule"/>
</dbReference>
<dbReference type="SMART" id="SM00852">
    <property type="entry name" value="MoCF_biosynth"/>
    <property type="match status" value="1"/>
</dbReference>
<dbReference type="PANTHER" id="PTHR10192:SF28">
    <property type="entry name" value="MOLYBDOPTERIN MOLYBDENUMTRANSFERASE"/>
    <property type="match status" value="1"/>
</dbReference>
<accession>A0A9D2L813</accession>
<comment type="similarity">
    <text evidence="1">Belongs to the MoeA family.</text>
</comment>
<protein>
    <recommendedName>
        <fullName evidence="1">Molybdopterin molybdenumtransferase</fullName>
        <ecNumber evidence="1">2.10.1.1</ecNumber>
    </recommendedName>
</protein>
<dbReference type="Pfam" id="PF00994">
    <property type="entry name" value="MoCF_biosynth"/>
    <property type="match status" value="1"/>
</dbReference>
<keyword evidence="1" id="KW-0500">Molybdenum</keyword>
<dbReference type="InterPro" id="IPR038987">
    <property type="entry name" value="MoeA-like"/>
</dbReference>
<dbReference type="PANTHER" id="PTHR10192">
    <property type="entry name" value="MOLYBDOPTERIN BIOSYNTHESIS PROTEIN"/>
    <property type="match status" value="1"/>
</dbReference>
<keyword evidence="1" id="KW-0501">Molybdenum cofactor biosynthesis</keyword>
<dbReference type="AlphaFoldDB" id="A0A9D2L813"/>
<comment type="catalytic activity">
    <reaction evidence="1">
        <text>adenylyl-molybdopterin + molybdate = Mo-molybdopterin + AMP + H(+)</text>
        <dbReference type="Rhea" id="RHEA:35047"/>
        <dbReference type="ChEBI" id="CHEBI:15378"/>
        <dbReference type="ChEBI" id="CHEBI:36264"/>
        <dbReference type="ChEBI" id="CHEBI:62727"/>
        <dbReference type="ChEBI" id="CHEBI:71302"/>
        <dbReference type="ChEBI" id="CHEBI:456215"/>
    </reaction>
</comment>
<dbReference type="GO" id="GO:0046872">
    <property type="term" value="F:metal ion binding"/>
    <property type="evidence" value="ECO:0007669"/>
    <property type="project" value="UniProtKB-UniRule"/>
</dbReference>
<dbReference type="InterPro" id="IPR001453">
    <property type="entry name" value="MoaB/Mog_dom"/>
</dbReference>
<dbReference type="EC" id="2.10.1.1" evidence="1"/>
<comment type="function">
    <text evidence="1">Catalyzes the insertion of molybdate into adenylated molybdopterin with the concomitant release of AMP.</text>
</comment>
<comment type="pathway">
    <text evidence="1">Cofactor biosynthesis; molybdopterin biosynthesis.</text>
</comment>
<keyword evidence="1" id="KW-0479">Metal-binding</keyword>
<evidence type="ECO:0000259" key="2">
    <source>
        <dbReference type="SMART" id="SM00852"/>
    </source>
</evidence>
<dbReference type="Gene3D" id="3.40.980.10">
    <property type="entry name" value="MoaB/Mog-like domain"/>
    <property type="match status" value="1"/>
</dbReference>
<reference evidence="3" key="1">
    <citation type="journal article" date="2021" name="PeerJ">
        <title>Extensive microbial diversity within the chicken gut microbiome revealed by metagenomics and culture.</title>
        <authorList>
            <person name="Gilroy R."/>
            <person name="Ravi A."/>
            <person name="Getino M."/>
            <person name="Pursley I."/>
            <person name="Horton D.L."/>
            <person name="Alikhan N.F."/>
            <person name="Baker D."/>
            <person name="Gharbi K."/>
            <person name="Hall N."/>
            <person name="Watson M."/>
            <person name="Adriaenssens E.M."/>
            <person name="Foster-Nyarko E."/>
            <person name="Jarju S."/>
            <person name="Secka A."/>
            <person name="Antonio M."/>
            <person name="Oren A."/>
            <person name="Chaudhuri R.R."/>
            <person name="La Ragione R."/>
            <person name="Hildebrand F."/>
            <person name="Pallen M.J."/>
        </authorList>
    </citation>
    <scope>NUCLEOTIDE SEQUENCE</scope>
    <source>
        <strain evidence="3">CHK188-4685</strain>
    </source>
</reference>
<reference evidence="3" key="2">
    <citation type="submission" date="2021-04" db="EMBL/GenBank/DDBJ databases">
        <authorList>
            <person name="Gilroy R."/>
        </authorList>
    </citation>
    <scope>NUCLEOTIDE SEQUENCE</scope>
    <source>
        <strain evidence="3">CHK188-4685</strain>
    </source>
</reference>
<name>A0A9D2L813_9FIRM</name>
<dbReference type="GO" id="GO:0005829">
    <property type="term" value="C:cytosol"/>
    <property type="evidence" value="ECO:0007669"/>
    <property type="project" value="TreeGrafter"/>
</dbReference>
<dbReference type="CDD" id="cd03522">
    <property type="entry name" value="MoeA_like"/>
    <property type="match status" value="1"/>
</dbReference>
<sequence>MKLIKTEDAAGTVLCHDITQIIPGVTKDAVFRKGHIVTAEDIPVLLSVGKEWLYVWEQEEGMLHENDAAKILCSMCLGEHMEHSQAKEGKIELTAACDGLLKVHSGALKAVNSFGQMMIAARHGNFGVKKGDKLAGTRIIPLVIEEEKMNAARDLAMKETGGKPILELKPYVHKKVGIVTTGNEVYTGRIQDSFTPVILEKLAEFDTEVIGHVTLNDDDKRVTKAILDFIGQGADIVVCTGGMSVDPDDRTPLAIKNTGSRIVSYGAPVLPGAMFLLAYYEGKSRSEAVSGEPGSARPAVVMGLPGCVMYAKRTIFDLILPRVMAEDTVTAQELAALGEGGLCLNCPVCTFPNCGFGKGH</sequence>
<comment type="cofactor">
    <cofactor evidence="1">
        <name>Mg(2+)</name>
        <dbReference type="ChEBI" id="CHEBI:18420"/>
    </cofactor>
</comment>
<dbReference type="InterPro" id="IPR036425">
    <property type="entry name" value="MoaB/Mog-like_dom_sf"/>
</dbReference>
<evidence type="ECO:0000313" key="3">
    <source>
        <dbReference type="EMBL" id="HJB07586.1"/>
    </source>
</evidence>
<feature type="domain" description="MoaB/Mog" evidence="2">
    <location>
        <begin position="177"/>
        <end position="325"/>
    </location>
</feature>
<dbReference type="EMBL" id="DWYS01000084">
    <property type="protein sequence ID" value="HJB07586.1"/>
    <property type="molecule type" value="Genomic_DNA"/>
</dbReference>
<keyword evidence="1" id="KW-0808">Transferase</keyword>
<evidence type="ECO:0000256" key="1">
    <source>
        <dbReference type="RuleBase" id="RU365090"/>
    </source>
</evidence>
<dbReference type="GO" id="GO:0006777">
    <property type="term" value="P:Mo-molybdopterin cofactor biosynthetic process"/>
    <property type="evidence" value="ECO:0007669"/>
    <property type="project" value="UniProtKB-UniRule"/>
</dbReference>
<dbReference type="SUPFAM" id="SSF53218">
    <property type="entry name" value="Molybdenum cofactor biosynthesis proteins"/>
    <property type="match status" value="1"/>
</dbReference>
<gene>
    <name evidence="3" type="ORF">H9716_06925</name>
</gene>
<comment type="caution">
    <text evidence="3">The sequence shown here is derived from an EMBL/GenBank/DDBJ whole genome shotgun (WGS) entry which is preliminary data.</text>
</comment>